<dbReference type="GO" id="GO:0016301">
    <property type="term" value="F:kinase activity"/>
    <property type="evidence" value="ECO:0007669"/>
    <property type="project" value="UniProtKB-KW"/>
</dbReference>
<dbReference type="STRING" id="4615.A0A199V7B6"/>
<dbReference type="PANTHER" id="PTHR48063">
    <property type="entry name" value="LRR RECEPTOR-LIKE KINASE"/>
    <property type="match status" value="1"/>
</dbReference>
<evidence type="ECO:0000256" key="4">
    <source>
        <dbReference type="ARBA" id="ARBA00022729"/>
    </source>
</evidence>
<evidence type="ECO:0000313" key="11">
    <source>
        <dbReference type="EMBL" id="OAY72977.1"/>
    </source>
</evidence>
<feature type="domain" description="Leucine-rich repeat-containing N-terminal plant-type" evidence="10">
    <location>
        <begin position="24"/>
        <end position="61"/>
    </location>
</feature>
<dbReference type="Pfam" id="PF00560">
    <property type="entry name" value="LRR_1"/>
    <property type="match status" value="1"/>
</dbReference>
<evidence type="ECO:0000256" key="6">
    <source>
        <dbReference type="ARBA" id="ARBA00022989"/>
    </source>
</evidence>
<gene>
    <name evidence="11" type="ORF">ACMD2_24593</name>
</gene>
<keyword evidence="2" id="KW-0433">Leucine-rich repeat</keyword>
<evidence type="ECO:0000256" key="7">
    <source>
        <dbReference type="ARBA" id="ARBA00023136"/>
    </source>
</evidence>
<dbReference type="SUPFAM" id="SSF52058">
    <property type="entry name" value="L domain-like"/>
    <property type="match status" value="1"/>
</dbReference>
<evidence type="ECO:0000259" key="10">
    <source>
        <dbReference type="Pfam" id="PF08263"/>
    </source>
</evidence>
<sequence length="282" mass="31525">MALPIFFVILVIGIQAFAARGCVETERNALLAVKAGLTDPSNRLSSWEGQDCYKWRGVVCSNTTGHVLKLNLRNSYNDVNKRPSSALSGKINPSLLLLNHLKCLDLSLNNFNGIRIPAYFGSLKNLRFVNMSIATDWFQAINKLPSLTYLDITYTNPSVIPISLPHINITSLRVLKIASNDINSTIPRWIWNLTGITYLDLSFNQFHGFIPSELSFLKSLKVLLLRYNNFKGVSPKAFNNLCNLSTLDLNSVGFTGRGIRSVERLSSCAQQNLQILRFADNN</sequence>
<keyword evidence="3" id="KW-0812">Transmembrane</keyword>
<evidence type="ECO:0000256" key="1">
    <source>
        <dbReference type="ARBA" id="ARBA00004479"/>
    </source>
</evidence>
<dbReference type="InterPro" id="IPR001611">
    <property type="entry name" value="Leu-rich_rpt"/>
</dbReference>
<feature type="chain" id="PRO_5008285705" evidence="9">
    <location>
        <begin position="19"/>
        <end position="282"/>
    </location>
</feature>
<organism evidence="11 12">
    <name type="scientific">Ananas comosus</name>
    <name type="common">Pineapple</name>
    <name type="synonym">Ananas ananas</name>
    <dbReference type="NCBI Taxonomy" id="4615"/>
    <lineage>
        <taxon>Eukaryota</taxon>
        <taxon>Viridiplantae</taxon>
        <taxon>Streptophyta</taxon>
        <taxon>Embryophyta</taxon>
        <taxon>Tracheophyta</taxon>
        <taxon>Spermatophyta</taxon>
        <taxon>Magnoliopsida</taxon>
        <taxon>Liliopsida</taxon>
        <taxon>Poales</taxon>
        <taxon>Bromeliaceae</taxon>
        <taxon>Bromelioideae</taxon>
        <taxon>Ananas</taxon>
    </lineage>
</organism>
<proteinExistence type="predicted"/>
<dbReference type="GO" id="GO:0016020">
    <property type="term" value="C:membrane"/>
    <property type="evidence" value="ECO:0007669"/>
    <property type="project" value="UniProtKB-SubCell"/>
</dbReference>
<accession>A0A199V7B6</accession>
<dbReference type="Pfam" id="PF13855">
    <property type="entry name" value="LRR_8"/>
    <property type="match status" value="1"/>
</dbReference>
<protein>
    <submittedName>
        <fullName evidence="11">Putative LRR receptor-like serine/threonine-protein kinase IRK</fullName>
    </submittedName>
</protein>
<dbReference type="EMBL" id="LSRQ01002898">
    <property type="protein sequence ID" value="OAY72977.1"/>
    <property type="molecule type" value="Genomic_DNA"/>
</dbReference>
<dbReference type="FunFam" id="3.80.10.10:FF:000649">
    <property type="entry name" value="Leucine Rich Repeat family protein"/>
    <property type="match status" value="1"/>
</dbReference>
<dbReference type="Proteomes" id="UP000092600">
    <property type="component" value="Unassembled WGS sequence"/>
</dbReference>
<keyword evidence="6" id="KW-1133">Transmembrane helix</keyword>
<keyword evidence="7" id="KW-0472">Membrane</keyword>
<dbReference type="Pfam" id="PF08263">
    <property type="entry name" value="LRRNT_2"/>
    <property type="match status" value="1"/>
</dbReference>
<reference evidence="11 12" key="1">
    <citation type="journal article" date="2016" name="DNA Res.">
        <title>The draft genome of MD-2 pineapple using hybrid error correction of long reads.</title>
        <authorList>
            <person name="Redwan R.M."/>
            <person name="Saidin A."/>
            <person name="Kumar S.V."/>
        </authorList>
    </citation>
    <scope>NUCLEOTIDE SEQUENCE [LARGE SCALE GENOMIC DNA]</scope>
    <source>
        <strain evidence="12">cv. MD2</strain>
        <tissue evidence="11">Leaf</tissue>
    </source>
</reference>
<name>A0A199V7B6_ANACO</name>
<evidence type="ECO:0000313" key="12">
    <source>
        <dbReference type="Proteomes" id="UP000092600"/>
    </source>
</evidence>
<keyword evidence="11" id="KW-0808">Transferase</keyword>
<comment type="subcellular location">
    <subcellularLocation>
        <location evidence="1">Membrane</location>
        <topology evidence="1">Single-pass type I membrane protein</topology>
    </subcellularLocation>
</comment>
<keyword evidence="11" id="KW-0418">Kinase</keyword>
<keyword evidence="5" id="KW-0677">Repeat</keyword>
<evidence type="ECO:0000256" key="2">
    <source>
        <dbReference type="ARBA" id="ARBA00022614"/>
    </source>
</evidence>
<dbReference type="PANTHER" id="PTHR48063:SF90">
    <property type="entry name" value="OS11G0565920 PROTEIN"/>
    <property type="match status" value="1"/>
</dbReference>
<dbReference type="AlphaFoldDB" id="A0A199V7B6"/>
<keyword evidence="8" id="KW-0325">Glycoprotein</keyword>
<evidence type="ECO:0000256" key="8">
    <source>
        <dbReference type="ARBA" id="ARBA00023180"/>
    </source>
</evidence>
<comment type="caution">
    <text evidence="11">The sequence shown here is derived from an EMBL/GenBank/DDBJ whole genome shotgun (WGS) entry which is preliminary data.</text>
</comment>
<dbReference type="Gene3D" id="3.80.10.10">
    <property type="entry name" value="Ribonuclease Inhibitor"/>
    <property type="match status" value="2"/>
</dbReference>
<dbReference type="InterPro" id="IPR013210">
    <property type="entry name" value="LRR_N_plant-typ"/>
</dbReference>
<evidence type="ECO:0000256" key="5">
    <source>
        <dbReference type="ARBA" id="ARBA00022737"/>
    </source>
</evidence>
<evidence type="ECO:0000256" key="3">
    <source>
        <dbReference type="ARBA" id="ARBA00022692"/>
    </source>
</evidence>
<dbReference type="InterPro" id="IPR032675">
    <property type="entry name" value="LRR_dom_sf"/>
</dbReference>
<feature type="signal peptide" evidence="9">
    <location>
        <begin position="1"/>
        <end position="18"/>
    </location>
</feature>
<dbReference type="InterPro" id="IPR046956">
    <property type="entry name" value="RLP23-like"/>
</dbReference>
<evidence type="ECO:0000256" key="9">
    <source>
        <dbReference type="SAM" id="SignalP"/>
    </source>
</evidence>
<keyword evidence="11" id="KW-0675">Receptor</keyword>
<keyword evidence="4 9" id="KW-0732">Signal</keyword>